<keyword evidence="1" id="KW-0812">Transmembrane</keyword>
<evidence type="ECO:0008006" key="3">
    <source>
        <dbReference type="Google" id="ProtNLM"/>
    </source>
</evidence>
<keyword evidence="1" id="KW-1133">Transmembrane helix</keyword>
<feature type="transmembrane region" description="Helical" evidence="1">
    <location>
        <begin position="49"/>
        <end position="73"/>
    </location>
</feature>
<feature type="transmembrane region" description="Helical" evidence="1">
    <location>
        <begin position="85"/>
        <end position="105"/>
    </location>
</feature>
<keyword evidence="1" id="KW-0472">Membrane</keyword>
<sequence length="149" mass="16165">MALELTHVQRCIISGVVYVVCFILEIVSCLLLYKTFESECVGGAEISTLIWWCFHLVFVPAIPDIMYAVMGVLISDPFYASMGGCYNIVMGVVCISAAICGFVSLTGCGNPAQSLVLISAILELIAGIIHLVFIWFVKENLDDGESLFG</sequence>
<dbReference type="OrthoDB" id="7905462at2759"/>
<reference evidence="2" key="2">
    <citation type="journal article" date="2014" name="BMC Genomics">
        <title>A genomic perspective to assessing quality of mass-reared SIT flies used in Mediterranean fruit fly (Ceratitis capitata) eradication in California.</title>
        <authorList>
            <person name="Calla B."/>
            <person name="Hall B."/>
            <person name="Hou S."/>
            <person name="Geib S.M."/>
        </authorList>
    </citation>
    <scope>NUCLEOTIDE SEQUENCE</scope>
</reference>
<proteinExistence type="evidence at transcript level"/>
<organism evidence="2">
    <name type="scientific">Ceratitis capitata</name>
    <name type="common">Mediterranean fruit fly</name>
    <name type="synonym">Tephritis capitata</name>
    <dbReference type="NCBI Taxonomy" id="7213"/>
    <lineage>
        <taxon>Eukaryota</taxon>
        <taxon>Metazoa</taxon>
        <taxon>Ecdysozoa</taxon>
        <taxon>Arthropoda</taxon>
        <taxon>Hexapoda</taxon>
        <taxon>Insecta</taxon>
        <taxon>Pterygota</taxon>
        <taxon>Neoptera</taxon>
        <taxon>Endopterygota</taxon>
        <taxon>Diptera</taxon>
        <taxon>Brachycera</taxon>
        <taxon>Muscomorpha</taxon>
        <taxon>Tephritoidea</taxon>
        <taxon>Tephritidae</taxon>
        <taxon>Ceratitis</taxon>
        <taxon>Ceratitis</taxon>
    </lineage>
</organism>
<evidence type="ECO:0000256" key="1">
    <source>
        <dbReference type="SAM" id="Phobius"/>
    </source>
</evidence>
<dbReference type="AlphaFoldDB" id="W8CDK1"/>
<accession>W8CDK1</accession>
<name>W8CDK1_CERCA</name>
<evidence type="ECO:0000313" key="2">
    <source>
        <dbReference type="EMBL" id="JAC04750.1"/>
    </source>
</evidence>
<protein>
    <recommendedName>
        <fullName evidence="3">MARVEL domain-containing protein</fullName>
    </recommendedName>
</protein>
<reference evidence="2" key="1">
    <citation type="submission" date="2013-07" db="EMBL/GenBank/DDBJ databases">
        <authorList>
            <person name="Geib S."/>
        </authorList>
    </citation>
    <scope>NUCLEOTIDE SEQUENCE</scope>
</reference>
<feature type="transmembrane region" description="Helical" evidence="1">
    <location>
        <begin position="117"/>
        <end position="137"/>
    </location>
</feature>
<feature type="transmembrane region" description="Helical" evidence="1">
    <location>
        <begin position="12"/>
        <end position="33"/>
    </location>
</feature>
<dbReference type="EMBL" id="GAMC01001806">
    <property type="protein sequence ID" value="JAC04750.1"/>
    <property type="molecule type" value="mRNA"/>
</dbReference>